<reference evidence="2" key="2">
    <citation type="submission" date="2015-07" db="EMBL/GenBank/DDBJ databases">
        <title>The genome sequence of Plasmodium falciparum RAJ116.</title>
        <authorList>
            <consortium name="The Broad Institute Genome Sequencing Platform"/>
            <person name="Volkman S.K."/>
            <person name="Neafsey D.E."/>
            <person name="Dash A.P."/>
            <person name="Chitnis C.E."/>
            <person name="Hartl D.L."/>
            <person name="Young S.K."/>
            <person name="Kodira C.D."/>
            <person name="Zeng Q."/>
            <person name="Koehrsen M."/>
            <person name="Godfrey P."/>
            <person name="Alvarado L."/>
            <person name="Berlin A."/>
            <person name="Borenstein D."/>
            <person name="Chen Z."/>
            <person name="Engels R."/>
            <person name="Freedman E."/>
            <person name="Gellesch M."/>
            <person name="Goldberg J."/>
            <person name="Griggs A."/>
            <person name="Gujja S."/>
            <person name="Heiman D."/>
            <person name="Hepburn T."/>
            <person name="Howarth C."/>
            <person name="Jen D."/>
            <person name="Larson L."/>
            <person name="Lewis B."/>
            <person name="Mehta T."/>
            <person name="Park D."/>
            <person name="Pearson M."/>
            <person name="Roberts A."/>
            <person name="Saif S."/>
            <person name="Shea T."/>
            <person name="Shenoy N."/>
            <person name="Sisk P."/>
            <person name="Stolte C."/>
            <person name="Sykes S."/>
            <person name="Walk T."/>
            <person name="White J."/>
            <person name="Yandava C."/>
            <person name="Wirth D.F."/>
            <person name="Nusbaum C."/>
            <person name="Birren B."/>
        </authorList>
    </citation>
    <scope>NUCLEOTIDE SEQUENCE [LARGE SCALE GENOMIC DNA]</scope>
    <source>
        <strain evidence="2">RAJ116</strain>
    </source>
</reference>
<accession>A0A0L0D2V1</accession>
<organism evidence="1 2">
    <name type="scientific">Plasmodium falciparum RAJ116</name>
    <dbReference type="NCBI Taxonomy" id="580058"/>
    <lineage>
        <taxon>Eukaryota</taxon>
        <taxon>Sar</taxon>
        <taxon>Alveolata</taxon>
        <taxon>Apicomplexa</taxon>
        <taxon>Aconoidasida</taxon>
        <taxon>Haemosporida</taxon>
        <taxon>Plasmodiidae</taxon>
        <taxon>Plasmodium</taxon>
        <taxon>Plasmodium (Laverania)</taxon>
    </lineage>
</organism>
<dbReference type="Pfam" id="PF02009">
    <property type="entry name" value="RIFIN"/>
    <property type="match status" value="1"/>
</dbReference>
<dbReference type="OrthoDB" id="379020at2759"/>
<evidence type="ECO:0000313" key="2">
    <source>
        <dbReference type="Proteomes" id="UP000054566"/>
    </source>
</evidence>
<dbReference type="Proteomes" id="UP000054566">
    <property type="component" value="Unassembled WGS sequence"/>
</dbReference>
<protein>
    <submittedName>
        <fullName evidence="1">Rifin</fullName>
    </submittedName>
</protein>
<sequence>MKEIMHDFDRQTSQRFEEYNERMNKNRQKYKLEKEMKQVLHTLEKIIGVFGNTANVRAKKVAE</sequence>
<dbReference type="EMBL" id="GG664786">
    <property type="protein sequence ID" value="KNC37954.1"/>
    <property type="molecule type" value="Genomic_DNA"/>
</dbReference>
<gene>
    <name evidence="1" type="ORF">PFLG_02967</name>
</gene>
<name>A0A0L0D2V1_PLAFA</name>
<evidence type="ECO:0000313" key="1">
    <source>
        <dbReference type="EMBL" id="KNC37954.1"/>
    </source>
</evidence>
<proteinExistence type="predicted"/>
<dbReference type="InterPro" id="IPR006373">
    <property type="entry name" value="VSA_Rifin"/>
</dbReference>
<dbReference type="AlphaFoldDB" id="A0A0L0D2V1"/>
<reference evidence="2" key="1">
    <citation type="submission" date="2015-07" db="EMBL/GenBank/DDBJ databases">
        <title>Annotation of Plasmodium falciparum RAJ116.</title>
        <authorList>
            <consortium name="The Broad Institute Genome Sequencing Platform"/>
            <person name="Volkman S.K."/>
            <person name="Neafsey D.E."/>
            <person name="Dash A.P."/>
            <person name="Chitnis C.E."/>
            <person name="Hartl D.L."/>
            <person name="Young S.K."/>
            <person name="Zeng Q."/>
            <person name="Koehrsen M."/>
            <person name="Alvarado L."/>
            <person name="Berlin A."/>
            <person name="Borenstein D."/>
            <person name="Chapman S.B."/>
            <person name="Chen Z."/>
            <person name="Engels R."/>
            <person name="Freedman E."/>
            <person name="Gellesch M."/>
            <person name="Goldberg J."/>
            <person name="Griggs A."/>
            <person name="Gujja S."/>
            <person name="Heilman E.R."/>
            <person name="Heiman D.I."/>
            <person name="Howarth C."/>
            <person name="Jen D."/>
            <person name="Larson L."/>
            <person name="Mehta T."/>
            <person name="Neiman D."/>
            <person name="Park D."/>
            <person name="Pearson M."/>
            <person name="Roberts A."/>
            <person name="Saif S."/>
            <person name="Shea T."/>
            <person name="Shenoy N."/>
            <person name="Sisk P."/>
            <person name="Stolte C."/>
            <person name="Sykes S."/>
            <person name="Walk T."/>
            <person name="White J."/>
            <person name="Yandava C."/>
            <person name="Haas B."/>
            <person name="Henn M.R."/>
            <person name="Nusbaum C."/>
            <person name="Birren B."/>
        </authorList>
    </citation>
    <scope>NUCLEOTIDE SEQUENCE [LARGE SCALE GENOMIC DNA]</scope>
    <source>
        <strain evidence="2">RAJ116</strain>
    </source>
</reference>